<evidence type="ECO:0000256" key="3">
    <source>
        <dbReference type="ARBA" id="ARBA00022832"/>
    </source>
</evidence>
<sequence length="161" mass="17849">MISPYFQDHMEGNVCFGCGKKNDDGLHIKSYWEGDEAHCIWNAEEKYHGWANLLSGGILSTIIDCHCMGTAMAYAYKAEGRALDSKPWYRFATGTLNVKFLKPTPIAVPIKLVAKVTEHKGKKIVMTCESWSGDTLTAVADVVAIRVFNSDEAQGENPFID</sequence>
<dbReference type="Proteomes" id="UP000576082">
    <property type="component" value="Unassembled WGS sequence"/>
</dbReference>
<dbReference type="GO" id="GO:0016787">
    <property type="term" value="F:hydrolase activity"/>
    <property type="evidence" value="ECO:0007669"/>
    <property type="project" value="UniProtKB-KW"/>
</dbReference>
<comment type="caution">
    <text evidence="5">The sequence shown here is derived from an EMBL/GenBank/DDBJ whole genome shotgun (WGS) entry which is preliminary data.</text>
</comment>
<reference evidence="5 6" key="1">
    <citation type="submission" date="2020-04" db="EMBL/GenBank/DDBJ databases">
        <title>Flammeovirga sp. SR4, a novel species isolated from seawater.</title>
        <authorList>
            <person name="Wang X."/>
        </authorList>
    </citation>
    <scope>NUCLEOTIDE SEQUENCE [LARGE SCALE GENOMIC DNA]</scope>
    <source>
        <strain evidence="5 6">ATCC 23126</strain>
    </source>
</reference>
<evidence type="ECO:0000256" key="2">
    <source>
        <dbReference type="ARBA" id="ARBA00022801"/>
    </source>
</evidence>
<name>A0A7X9RUH9_9BACT</name>
<dbReference type="AlphaFoldDB" id="A0A7X9RUH9"/>
<gene>
    <name evidence="5" type="ORF">HHU12_13290</name>
</gene>
<evidence type="ECO:0000256" key="4">
    <source>
        <dbReference type="ARBA" id="ARBA00023098"/>
    </source>
</evidence>
<dbReference type="InterPro" id="IPR029069">
    <property type="entry name" value="HotDog_dom_sf"/>
</dbReference>
<evidence type="ECO:0000313" key="5">
    <source>
        <dbReference type="EMBL" id="NME68941.1"/>
    </source>
</evidence>
<proteinExistence type="predicted"/>
<dbReference type="GO" id="GO:0006631">
    <property type="term" value="P:fatty acid metabolic process"/>
    <property type="evidence" value="ECO:0007669"/>
    <property type="project" value="UniProtKB-KW"/>
</dbReference>
<keyword evidence="1" id="KW-0963">Cytoplasm</keyword>
<dbReference type="SUPFAM" id="SSF54637">
    <property type="entry name" value="Thioesterase/thiol ester dehydrase-isomerase"/>
    <property type="match status" value="1"/>
</dbReference>
<keyword evidence="4" id="KW-0443">Lipid metabolism</keyword>
<dbReference type="PANTHER" id="PTHR12418">
    <property type="entry name" value="ACYL-COENZYME A THIOESTERASE THEM4"/>
    <property type="match status" value="1"/>
</dbReference>
<organism evidence="5 6">
    <name type="scientific">Flammeovirga aprica JL-4</name>
    <dbReference type="NCBI Taxonomy" id="694437"/>
    <lineage>
        <taxon>Bacteria</taxon>
        <taxon>Pseudomonadati</taxon>
        <taxon>Bacteroidota</taxon>
        <taxon>Cytophagia</taxon>
        <taxon>Cytophagales</taxon>
        <taxon>Flammeovirgaceae</taxon>
        <taxon>Flammeovirga</taxon>
    </lineage>
</organism>
<dbReference type="EMBL" id="JABANE010000032">
    <property type="protein sequence ID" value="NME68941.1"/>
    <property type="molecule type" value="Genomic_DNA"/>
</dbReference>
<evidence type="ECO:0000256" key="1">
    <source>
        <dbReference type="ARBA" id="ARBA00022490"/>
    </source>
</evidence>
<keyword evidence="3" id="KW-0276">Fatty acid metabolism</keyword>
<accession>A0A7X9RUH9</accession>
<dbReference type="InterPro" id="IPR052365">
    <property type="entry name" value="THEM4/THEM5_acyl-CoA_thioest"/>
</dbReference>
<evidence type="ECO:0000313" key="6">
    <source>
        <dbReference type="Proteomes" id="UP000576082"/>
    </source>
</evidence>
<keyword evidence="2" id="KW-0378">Hydrolase</keyword>
<dbReference type="RefSeq" id="WP_169657231.1">
    <property type="nucleotide sequence ID" value="NZ_JABANE010000032.1"/>
</dbReference>
<keyword evidence="6" id="KW-1185">Reference proteome</keyword>
<dbReference type="CDD" id="cd03443">
    <property type="entry name" value="PaaI_thioesterase"/>
    <property type="match status" value="1"/>
</dbReference>
<dbReference type="Gene3D" id="3.10.129.10">
    <property type="entry name" value="Hotdog Thioesterase"/>
    <property type="match status" value="1"/>
</dbReference>
<protein>
    <submittedName>
        <fullName evidence="5">PaaI family thioesterase</fullName>
    </submittedName>
</protein>
<dbReference type="PANTHER" id="PTHR12418:SF19">
    <property type="entry name" value="ACYL-COENZYME A THIOESTERASE THEM4"/>
    <property type="match status" value="1"/>
</dbReference>